<accession>A0ABV5HTM8</accession>
<sequence>MSKAKRGVRAVAMLEASKGVLSLMVAIALHNLVGEDVQWMLRSVIAQLHLNPTGYVAHLLIEESQHLTASQLKLVEFGAFAYTAIRFIEAFGLWHGMVWTEWFAFLSGAIYIPFELYEMATNFNWLTTVIFVINVIVVWYMYTVLQSQRSERAKNAQMRERNNS</sequence>
<dbReference type="Pfam" id="PF09900">
    <property type="entry name" value="DUF2127"/>
    <property type="match status" value="1"/>
</dbReference>
<keyword evidence="1" id="KW-0472">Membrane</keyword>
<evidence type="ECO:0000313" key="3">
    <source>
        <dbReference type="Proteomes" id="UP001589645"/>
    </source>
</evidence>
<dbReference type="RefSeq" id="WP_390197594.1">
    <property type="nucleotide sequence ID" value="NZ_JBHMEP010000015.1"/>
</dbReference>
<organism evidence="2 3">
    <name type="scientific">Vibrio olivae</name>
    <dbReference type="NCBI Taxonomy" id="1243002"/>
    <lineage>
        <taxon>Bacteria</taxon>
        <taxon>Pseudomonadati</taxon>
        <taxon>Pseudomonadota</taxon>
        <taxon>Gammaproteobacteria</taxon>
        <taxon>Vibrionales</taxon>
        <taxon>Vibrionaceae</taxon>
        <taxon>Vibrio</taxon>
    </lineage>
</organism>
<keyword evidence="1" id="KW-1133">Transmembrane helix</keyword>
<proteinExistence type="predicted"/>
<dbReference type="EMBL" id="JBHMEP010000015">
    <property type="protein sequence ID" value="MFB9137630.1"/>
    <property type="molecule type" value="Genomic_DNA"/>
</dbReference>
<reference evidence="2 3" key="1">
    <citation type="submission" date="2024-09" db="EMBL/GenBank/DDBJ databases">
        <authorList>
            <person name="Sun Q."/>
            <person name="Mori K."/>
        </authorList>
    </citation>
    <scope>NUCLEOTIDE SEQUENCE [LARGE SCALE GENOMIC DNA]</scope>
    <source>
        <strain evidence="2 3">CECT 8064</strain>
    </source>
</reference>
<dbReference type="Proteomes" id="UP001589645">
    <property type="component" value="Unassembled WGS sequence"/>
</dbReference>
<keyword evidence="1" id="KW-0812">Transmembrane</keyword>
<evidence type="ECO:0000313" key="2">
    <source>
        <dbReference type="EMBL" id="MFB9137630.1"/>
    </source>
</evidence>
<protein>
    <submittedName>
        <fullName evidence="2">DUF2127 domain-containing protein</fullName>
    </submittedName>
</protein>
<keyword evidence="3" id="KW-1185">Reference proteome</keyword>
<gene>
    <name evidence="2" type="ORF">ACFFUV_22010</name>
</gene>
<evidence type="ECO:0000256" key="1">
    <source>
        <dbReference type="SAM" id="Phobius"/>
    </source>
</evidence>
<comment type="caution">
    <text evidence="2">The sequence shown here is derived from an EMBL/GenBank/DDBJ whole genome shotgun (WGS) entry which is preliminary data.</text>
</comment>
<dbReference type="InterPro" id="IPR021125">
    <property type="entry name" value="DUF2127"/>
</dbReference>
<feature type="transmembrane region" description="Helical" evidence="1">
    <location>
        <begin position="123"/>
        <end position="142"/>
    </location>
</feature>
<name>A0ABV5HTM8_9VIBR</name>